<gene>
    <name evidence="2" type="ORF">PV04_07557</name>
</gene>
<reference evidence="2 3" key="1">
    <citation type="submission" date="2015-01" db="EMBL/GenBank/DDBJ databases">
        <title>The Genome Sequence of Capronia semiimmersa CBS27337.</title>
        <authorList>
            <consortium name="The Broad Institute Genomics Platform"/>
            <person name="Cuomo C."/>
            <person name="de Hoog S."/>
            <person name="Gorbushina A."/>
            <person name="Stielow B."/>
            <person name="Teixiera M."/>
            <person name="Abouelleil A."/>
            <person name="Chapman S.B."/>
            <person name="Priest M."/>
            <person name="Young S.K."/>
            <person name="Wortman J."/>
            <person name="Nusbaum C."/>
            <person name="Birren B."/>
        </authorList>
    </citation>
    <scope>NUCLEOTIDE SEQUENCE [LARGE SCALE GENOMIC DNA]</scope>
    <source>
        <strain evidence="2 3">CBS 27337</strain>
    </source>
</reference>
<evidence type="ECO:0000313" key="2">
    <source>
        <dbReference type="EMBL" id="KIW65286.1"/>
    </source>
</evidence>
<keyword evidence="3" id="KW-1185">Reference proteome</keyword>
<evidence type="ECO:0000256" key="1">
    <source>
        <dbReference type="SAM" id="MobiDB-lite"/>
    </source>
</evidence>
<dbReference type="HOGENOM" id="CLU_2222949_0_0_1"/>
<accession>A0A0D2CJ62</accession>
<sequence length="106" mass="11395">MEKENQWACGVGDEPGGRGLPRRIRSLRGFTDYPGGARLSGRVSVLRGGWEARKTKTRAGRGIQPGHSCCAVENIAQRHEQQAKSANHKPFAAGDFPGSGIALNHC</sequence>
<organism evidence="2 3">
    <name type="scientific">Phialophora macrospora</name>
    <dbReference type="NCBI Taxonomy" id="1851006"/>
    <lineage>
        <taxon>Eukaryota</taxon>
        <taxon>Fungi</taxon>
        <taxon>Dikarya</taxon>
        <taxon>Ascomycota</taxon>
        <taxon>Pezizomycotina</taxon>
        <taxon>Eurotiomycetes</taxon>
        <taxon>Chaetothyriomycetidae</taxon>
        <taxon>Chaetothyriales</taxon>
        <taxon>Herpotrichiellaceae</taxon>
        <taxon>Phialophora</taxon>
    </lineage>
</organism>
<dbReference type="EMBL" id="KN846960">
    <property type="protein sequence ID" value="KIW65286.1"/>
    <property type="molecule type" value="Genomic_DNA"/>
</dbReference>
<name>A0A0D2CJ62_9EURO</name>
<feature type="region of interest" description="Disordered" evidence="1">
    <location>
        <begin position="80"/>
        <end position="106"/>
    </location>
</feature>
<dbReference type="AlphaFoldDB" id="A0A0D2CJ62"/>
<proteinExistence type="predicted"/>
<dbReference type="Proteomes" id="UP000054266">
    <property type="component" value="Unassembled WGS sequence"/>
</dbReference>
<evidence type="ECO:0000313" key="3">
    <source>
        <dbReference type="Proteomes" id="UP000054266"/>
    </source>
</evidence>
<feature type="region of interest" description="Disordered" evidence="1">
    <location>
        <begin position="1"/>
        <end position="20"/>
    </location>
</feature>
<protein>
    <submittedName>
        <fullName evidence="2">Uncharacterized protein</fullName>
    </submittedName>
</protein>